<protein>
    <submittedName>
        <fullName evidence="2">Ultraviolet-B receptor UVR8-like</fullName>
    </submittedName>
</protein>
<accession>A0ABR1A5R6</accession>
<gene>
    <name evidence="2" type="ORF">HHUSO_G1755</name>
</gene>
<dbReference type="PROSITE" id="PS50012">
    <property type="entry name" value="RCC1_3"/>
    <property type="match status" value="3"/>
</dbReference>
<dbReference type="PANTHER" id="PTHR45982">
    <property type="entry name" value="REGULATOR OF CHROMOSOME CONDENSATION"/>
    <property type="match status" value="1"/>
</dbReference>
<evidence type="ECO:0000256" key="1">
    <source>
        <dbReference type="PROSITE-ProRule" id="PRU00235"/>
    </source>
</evidence>
<comment type="caution">
    <text evidence="2">The sequence shown here is derived from an EMBL/GenBank/DDBJ whole genome shotgun (WGS) entry which is preliminary data.</text>
</comment>
<dbReference type="PANTHER" id="PTHR45982:SF1">
    <property type="entry name" value="REGULATOR OF CHROMOSOME CONDENSATION"/>
    <property type="match status" value="1"/>
</dbReference>
<sequence length="232" mass="25926">MKTYPVEAFLPSNWDDGVTAIEVAGVACGSRHTFIWTQSGHAYSFGNNFYAQLGYDFRKVDFKEHQLMPHLLRTLVFHKVKQVACGEHHTLFALEDGKVAACGINDYGQIGTDAQEDATVPRILEDFDNVSKIACGANHNLAVTGDGKVFMWGCGRACGNLKRDLRLPEQVDIPHSRVIAVSGGCWHSLLLTGLFHIFHFFVAFPIRHNVFSIAAAVYVISYSEKRWKCYDV</sequence>
<dbReference type="EMBL" id="JAHFZB010000002">
    <property type="protein sequence ID" value="KAK6492414.1"/>
    <property type="molecule type" value="Genomic_DNA"/>
</dbReference>
<dbReference type="Gene3D" id="2.130.10.30">
    <property type="entry name" value="Regulator of chromosome condensation 1/beta-lactamase-inhibitor protein II"/>
    <property type="match status" value="1"/>
</dbReference>
<organism evidence="2 3">
    <name type="scientific">Huso huso</name>
    <name type="common">Beluga</name>
    <name type="synonym">Acipenser huso</name>
    <dbReference type="NCBI Taxonomy" id="61971"/>
    <lineage>
        <taxon>Eukaryota</taxon>
        <taxon>Metazoa</taxon>
        <taxon>Chordata</taxon>
        <taxon>Craniata</taxon>
        <taxon>Vertebrata</taxon>
        <taxon>Euteleostomi</taxon>
        <taxon>Actinopterygii</taxon>
        <taxon>Chondrostei</taxon>
        <taxon>Acipenseriformes</taxon>
        <taxon>Acipenseridae</taxon>
        <taxon>Huso</taxon>
    </lineage>
</organism>
<dbReference type="InterPro" id="IPR000408">
    <property type="entry name" value="Reg_chr_condens"/>
</dbReference>
<evidence type="ECO:0000313" key="3">
    <source>
        <dbReference type="Proteomes" id="UP001369086"/>
    </source>
</evidence>
<feature type="repeat" description="RCC1" evidence="1">
    <location>
        <begin position="40"/>
        <end position="96"/>
    </location>
</feature>
<reference evidence="2 3" key="1">
    <citation type="submission" date="2021-05" db="EMBL/GenBank/DDBJ databases">
        <authorList>
            <person name="Zahm M."/>
            <person name="Klopp C."/>
            <person name="Cabau C."/>
            <person name="Kuhl H."/>
            <person name="Suciu R."/>
            <person name="Ciorpac M."/>
            <person name="Holostenco D."/>
            <person name="Gessner J."/>
            <person name="Wuertz S."/>
            <person name="Hohne C."/>
            <person name="Stock M."/>
            <person name="Gislard M."/>
            <person name="Lluch J."/>
            <person name="Milhes M."/>
            <person name="Lampietro C."/>
            <person name="Lopez Roques C."/>
            <person name="Donnadieu C."/>
            <person name="Du K."/>
            <person name="Schartl M."/>
            <person name="Guiguen Y."/>
        </authorList>
    </citation>
    <scope>NUCLEOTIDE SEQUENCE [LARGE SCALE GENOMIC DNA]</scope>
    <source>
        <strain evidence="2">Hh-F2</strain>
        <tissue evidence="2">Blood</tissue>
    </source>
</reference>
<name>A0ABR1A5R6_HUSHU</name>
<dbReference type="InterPro" id="IPR051553">
    <property type="entry name" value="Ran_GTPase-activating"/>
</dbReference>
<dbReference type="Pfam" id="PF13540">
    <property type="entry name" value="RCC1_2"/>
    <property type="match status" value="3"/>
</dbReference>
<feature type="repeat" description="RCC1" evidence="1">
    <location>
        <begin position="97"/>
        <end position="146"/>
    </location>
</feature>
<dbReference type="Proteomes" id="UP001369086">
    <property type="component" value="Unassembled WGS sequence"/>
</dbReference>
<proteinExistence type="predicted"/>
<keyword evidence="3" id="KW-1185">Reference proteome</keyword>
<evidence type="ECO:0000313" key="2">
    <source>
        <dbReference type="EMBL" id="KAK6492414.1"/>
    </source>
</evidence>
<feature type="repeat" description="RCC1" evidence="1">
    <location>
        <begin position="147"/>
        <end position="194"/>
    </location>
</feature>
<dbReference type="SUPFAM" id="SSF50985">
    <property type="entry name" value="RCC1/BLIP-II"/>
    <property type="match status" value="1"/>
</dbReference>
<dbReference type="InterPro" id="IPR009091">
    <property type="entry name" value="RCC1/BLIP-II"/>
</dbReference>